<protein>
    <submittedName>
        <fullName evidence="1">Histidine phosphatase family protein</fullName>
    </submittedName>
</protein>
<dbReference type="PROSITE" id="PS00018">
    <property type="entry name" value="EF_HAND_1"/>
    <property type="match status" value="1"/>
</dbReference>
<reference evidence="1 2" key="1">
    <citation type="submission" date="2019-09" db="EMBL/GenBank/DDBJ databases">
        <title>YIM 132180 draft genome.</title>
        <authorList>
            <person name="Zhang K."/>
        </authorList>
    </citation>
    <scope>NUCLEOTIDE SEQUENCE [LARGE SCALE GENOMIC DNA]</scope>
    <source>
        <strain evidence="1 2">YIM 132180</strain>
    </source>
</reference>
<dbReference type="EMBL" id="VZDO01000010">
    <property type="protein sequence ID" value="KAB0679357.1"/>
    <property type="molecule type" value="Genomic_DNA"/>
</dbReference>
<dbReference type="Proteomes" id="UP000432089">
    <property type="component" value="Unassembled WGS sequence"/>
</dbReference>
<evidence type="ECO:0000313" key="1">
    <source>
        <dbReference type="EMBL" id="KAB0679357.1"/>
    </source>
</evidence>
<sequence>MRRLVYVSHANVVVEPDKPVPLWSLSDEGRRRHVAFGETALARSVTKVFSSAETKAVEAARASFPRLASTLAIREAMHENDRSATGFLAPPEFWPVVERFFAEPTVSVRGWERAVDAQGRIVAATERALAESAEHETIALVGHGGVGTLLYCHLAGLPIARHDQPGTGGGNVIVAEFGETVTVSHWQAMEDFAR</sequence>
<dbReference type="SUPFAM" id="SSF53254">
    <property type="entry name" value="Phosphoglycerate mutase-like"/>
    <property type="match status" value="1"/>
</dbReference>
<proteinExistence type="predicted"/>
<accession>A0A7V7PNL6</accession>
<dbReference type="InterPro" id="IPR018247">
    <property type="entry name" value="EF_Hand_1_Ca_BS"/>
</dbReference>
<keyword evidence="2" id="KW-1185">Reference proteome</keyword>
<dbReference type="RefSeq" id="WP_150970390.1">
    <property type="nucleotide sequence ID" value="NZ_VZDO01000010.1"/>
</dbReference>
<evidence type="ECO:0000313" key="2">
    <source>
        <dbReference type="Proteomes" id="UP000432089"/>
    </source>
</evidence>
<organism evidence="1 2">
    <name type="scientific">Plantimonas leprariae</name>
    <dbReference type="NCBI Taxonomy" id="2615207"/>
    <lineage>
        <taxon>Bacteria</taxon>
        <taxon>Pseudomonadati</taxon>
        <taxon>Pseudomonadota</taxon>
        <taxon>Alphaproteobacteria</taxon>
        <taxon>Hyphomicrobiales</taxon>
        <taxon>Aurantimonadaceae</taxon>
        <taxon>Plantimonas</taxon>
    </lineage>
</organism>
<dbReference type="InterPro" id="IPR013078">
    <property type="entry name" value="His_Pase_superF_clade-1"/>
</dbReference>
<dbReference type="AlphaFoldDB" id="A0A7V7PNL6"/>
<gene>
    <name evidence="1" type="ORF">F6X38_13575</name>
</gene>
<dbReference type="InterPro" id="IPR029033">
    <property type="entry name" value="His_PPase_superfam"/>
</dbReference>
<comment type="caution">
    <text evidence="1">The sequence shown here is derived from an EMBL/GenBank/DDBJ whole genome shotgun (WGS) entry which is preliminary data.</text>
</comment>
<name>A0A7V7PNL6_9HYPH</name>
<dbReference type="Pfam" id="PF00300">
    <property type="entry name" value="His_Phos_1"/>
    <property type="match status" value="1"/>
</dbReference>
<dbReference type="Gene3D" id="3.40.50.1240">
    <property type="entry name" value="Phosphoglycerate mutase-like"/>
    <property type="match status" value="1"/>
</dbReference>